<dbReference type="EMBL" id="BAABEO010000009">
    <property type="protein sequence ID" value="GAA3677692.1"/>
    <property type="molecule type" value="Genomic_DNA"/>
</dbReference>
<feature type="transmembrane region" description="Helical" evidence="1">
    <location>
        <begin position="108"/>
        <end position="130"/>
    </location>
</feature>
<evidence type="ECO:0008006" key="4">
    <source>
        <dbReference type="Google" id="ProtNLM"/>
    </source>
</evidence>
<reference evidence="3" key="1">
    <citation type="journal article" date="2019" name="Int. J. Syst. Evol. Microbiol.">
        <title>The Global Catalogue of Microorganisms (GCM) 10K type strain sequencing project: providing services to taxonomists for standard genome sequencing and annotation.</title>
        <authorList>
            <consortium name="The Broad Institute Genomics Platform"/>
            <consortium name="The Broad Institute Genome Sequencing Center for Infectious Disease"/>
            <person name="Wu L."/>
            <person name="Ma J."/>
        </authorList>
    </citation>
    <scope>NUCLEOTIDE SEQUENCE [LARGE SCALE GENOMIC DNA]</scope>
    <source>
        <strain evidence="3">JCM 30742</strain>
    </source>
</reference>
<feature type="transmembrane region" description="Helical" evidence="1">
    <location>
        <begin position="12"/>
        <end position="35"/>
    </location>
</feature>
<keyword evidence="1" id="KW-0472">Membrane</keyword>
<feature type="transmembrane region" description="Helical" evidence="1">
    <location>
        <begin position="47"/>
        <end position="66"/>
    </location>
</feature>
<evidence type="ECO:0000256" key="1">
    <source>
        <dbReference type="SAM" id="Phobius"/>
    </source>
</evidence>
<organism evidence="2 3">
    <name type="scientific">Arthrobacter ginkgonis</name>
    <dbReference type="NCBI Taxonomy" id="1630594"/>
    <lineage>
        <taxon>Bacteria</taxon>
        <taxon>Bacillati</taxon>
        <taxon>Actinomycetota</taxon>
        <taxon>Actinomycetes</taxon>
        <taxon>Micrococcales</taxon>
        <taxon>Micrococcaceae</taxon>
        <taxon>Arthrobacter</taxon>
    </lineage>
</organism>
<keyword evidence="1" id="KW-0812">Transmembrane</keyword>
<comment type="caution">
    <text evidence="2">The sequence shown here is derived from an EMBL/GenBank/DDBJ whole genome shotgun (WGS) entry which is preliminary data.</text>
</comment>
<keyword evidence="1" id="KW-1133">Transmembrane helix</keyword>
<proteinExistence type="predicted"/>
<feature type="transmembrane region" description="Helical" evidence="1">
    <location>
        <begin position="136"/>
        <end position="158"/>
    </location>
</feature>
<evidence type="ECO:0000313" key="3">
    <source>
        <dbReference type="Proteomes" id="UP001500752"/>
    </source>
</evidence>
<dbReference type="RefSeq" id="WP_345149706.1">
    <property type="nucleotide sequence ID" value="NZ_BAABEO010000009.1"/>
</dbReference>
<accession>A0ABP7C2H5</accession>
<feature type="transmembrane region" description="Helical" evidence="1">
    <location>
        <begin position="72"/>
        <end position="96"/>
    </location>
</feature>
<name>A0ABP7C2H5_9MICC</name>
<dbReference type="Proteomes" id="UP001500752">
    <property type="component" value="Unassembled WGS sequence"/>
</dbReference>
<protein>
    <recommendedName>
        <fullName evidence="4">Modulator of FtsH protease</fullName>
    </recommendedName>
</protein>
<evidence type="ECO:0000313" key="2">
    <source>
        <dbReference type="EMBL" id="GAA3677692.1"/>
    </source>
</evidence>
<keyword evidence="3" id="KW-1185">Reference proteome</keyword>
<sequence>MENALGEWTDFNLAIAGAGAALAGLLIVAMSVNIAEILKTATLPARAGASIGALTLGLAASCLGLIPGQPPWLLGLEILAGVALLWLLEVFAVRAILREEGQRADTRVMKAVVGILPPVAFTVGAVMLVAGADTGYVWVGIGSVLAIVGAVLFSWIALVEILR</sequence>
<gene>
    <name evidence="2" type="ORF">GCM10023081_14950</name>
</gene>